<evidence type="ECO:0000313" key="1">
    <source>
        <dbReference type="EMBL" id="QJR10762.1"/>
    </source>
</evidence>
<dbReference type="RefSeq" id="WP_171091545.1">
    <property type="nucleotide sequence ID" value="NZ_CP053069.1"/>
</dbReference>
<protein>
    <submittedName>
        <fullName evidence="1">Uncharacterized protein</fullName>
    </submittedName>
</protein>
<dbReference type="KEGG" id="uru:DSM104443_01831"/>
<dbReference type="AlphaFoldDB" id="A0A6M4GUN8"/>
<gene>
    <name evidence="1" type="ORF">DSM104443_01831</name>
</gene>
<name>A0A6M4GUN8_9PROT</name>
<reference evidence="1 2" key="1">
    <citation type="submission" date="2020-04" db="EMBL/GenBank/DDBJ databases">
        <title>Usitatibacter rugosus gen. nov., sp. nov. and Usitatibacter palustris sp. nov., novel members of Usitatibacteraceae fam. nov. within the order Nitrosomonadales isolated from soil.</title>
        <authorList>
            <person name="Huber K.J."/>
            <person name="Neumann-Schaal M."/>
            <person name="Geppert A."/>
            <person name="Luckner M."/>
            <person name="Wanner G."/>
            <person name="Overmann J."/>
        </authorList>
    </citation>
    <scope>NUCLEOTIDE SEQUENCE [LARGE SCALE GENOMIC DNA]</scope>
    <source>
        <strain evidence="1 2">0125_3</strain>
    </source>
</reference>
<dbReference type="PROSITE" id="PS51257">
    <property type="entry name" value="PROKAR_LIPOPROTEIN"/>
    <property type="match status" value="1"/>
</dbReference>
<keyword evidence="2" id="KW-1185">Reference proteome</keyword>
<accession>A0A6M4GUN8</accession>
<organism evidence="1 2">
    <name type="scientific">Usitatibacter rugosus</name>
    <dbReference type="NCBI Taxonomy" id="2732067"/>
    <lineage>
        <taxon>Bacteria</taxon>
        <taxon>Pseudomonadati</taxon>
        <taxon>Pseudomonadota</taxon>
        <taxon>Betaproteobacteria</taxon>
        <taxon>Nitrosomonadales</taxon>
        <taxon>Usitatibacteraceae</taxon>
        <taxon>Usitatibacter</taxon>
    </lineage>
</organism>
<dbReference type="Proteomes" id="UP000501534">
    <property type="component" value="Chromosome"/>
</dbReference>
<proteinExistence type="predicted"/>
<dbReference type="EMBL" id="CP053069">
    <property type="protein sequence ID" value="QJR10762.1"/>
    <property type="molecule type" value="Genomic_DNA"/>
</dbReference>
<evidence type="ECO:0000313" key="2">
    <source>
        <dbReference type="Proteomes" id="UP000501534"/>
    </source>
</evidence>
<sequence>MKRVPILILAALLGGCATTYDITLMPRDSGKLYAGILEDVGKSEGRVSVTLENRTYNGTWVQVTSDRATGYVSGGVGYGGRRGWGGWGMGGGFVSVDNPEGSLATALLQSADGQGLRCEFRGSYGTGGGRCRDDSGREYDVQLRAKATT</sequence>